<proteinExistence type="predicted"/>
<gene>
    <name evidence="1" type="ORF">M9458_047178</name>
</gene>
<protein>
    <recommendedName>
        <fullName evidence="3">L1 transposable element RRM domain-containing protein</fullName>
    </recommendedName>
</protein>
<evidence type="ECO:0000313" key="1">
    <source>
        <dbReference type="EMBL" id="KAL0159102.1"/>
    </source>
</evidence>
<dbReference type="Proteomes" id="UP001529510">
    <property type="component" value="Unassembled WGS sequence"/>
</dbReference>
<evidence type="ECO:0000313" key="2">
    <source>
        <dbReference type="Proteomes" id="UP001529510"/>
    </source>
</evidence>
<keyword evidence="2" id="KW-1185">Reference proteome</keyword>
<sequence length="262" mass="29542">MADNVKRVHDYAKPTPVEDLSMDCTPLSDTPINSPLAKPSNAAILEAIERLGKKQDMFMEKLLEIERSVASNSTLISELAIKVDSVTDKTERAVVKTDELGVQVAAVIAENKHLWEKVDDLDAYKRRWNLKISGVPEEAGENVKMVAMDIFSRISPGLRDGLQTSIDVAHRIGQRDPDAFPRRIIVQFLSRTHRDRIWLDSKNSEVLRQKGIKITEDLTQRTREARNKLWPLVSQARREGKRAGFKGSFAIIDGKKITADNM</sequence>
<dbReference type="AlphaFoldDB" id="A0ABD0NCU0"/>
<name>A0ABD0NCU0_CIRMR</name>
<dbReference type="Gene3D" id="3.30.70.1820">
    <property type="entry name" value="L1 transposable element, RRM domain"/>
    <property type="match status" value="1"/>
</dbReference>
<dbReference type="EMBL" id="JAMKFB020000023">
    <property type="protein sequence ID" value="KAL0159102.1"/>
    <property type="molecule type" value="Genomic_DNA"/>
</dbReference>
<dbReference type="PANTHER" id="PTHR11505">
    <property type="entry name" value="L1 TRANSPOSABLE ELEMENT-RELATED"/>
    <property type="match status" value="1"/>
</dbReference>
<organism evidence="1 2">
    <name type="scientific">Cirrhinus mrigala</name>
    <name type="common">Mrigala</name>
    <dbReference type="NCBI Taxonomy" id="683832"/>
    <lineage>
        <taxon>Eukaryota</taxon>
        <taxon>Metazoa</taxon>
        <taxon>Chordata</taxon>
        <taxon>Craniata</taxon>
        <taxon>Vertebrata</taxon>
        <taxon>Euteleostomi</taxon>
        <taxon>Actinopterygii</taxon>
        <taxon>Neopterygii</taxon>
        <taxon>Teleostei</taxon>
        <taxon>Ostariophysi</taxon>
        <taxon>Cypriniformes</taxon>
        <taxon>Cyprinidae</taxon>
        <taxon>Labeoninae</taxon>
        <taxon>Labeonini</taxon>
        <taxon>Cirrhinus</taxon>
    </lineage>
</organism>
<accession>A0ABD0NCU0</accession>
<dbReference type="InterPro" id="IPR004244">
    <property type="entry name" value="Transposase_22"/>
</dbReference>
<reference evidence="1 2" key="1">
    <citation type="submission" date="2024-05" db="EMBL/GenBank/DDBJ databases">
        <title>Genome sequencing and assembly of Indian major carp, Cirrhinus mrigala (Hamilton, 1822).</title>
        <authorList>
            <person name="Mohindra V."/>
            <person name="Chowdhury L.M."/>
            <person name="Lal K."/>
            <person name="Jena J.K."/>
        </authorList>
    </citation>
    <scope>NUCLEOTIDE SEQUENCE [LARGE SCALE GENOMIC DNA]</scope>
    <source>
        <strain evidence="1">CM1030</strain>
        <tissue evidence="1">Blood</tissue>
    </source>
</reference>
<evidence type="ECO:0008006" key="3">
    <source>
        <dbReference type="Google" id="ProtNLM"/>
    </source>
</evidence>
<comment type="caution">
    <text evidence="1">The sequence shown here is derived from an EMBL/GenBank/DDBJ whole genome shotgun (WGS) entry which is preliminary data.</text>
</comment>